<proteinExistence type="predicted"/>
<dbReference type="RefSeq" id="WP_136738404.1">
    <property type="nucleotide sequence ID" value="NZ_SUMB01000002.1"/>
</dbReference>
<dbReference type="AlphaFoldDB" id="A0A4U0NQF0"/>
<keyword evidence="2" id="KW-1185">Reference proteome</keyword>
<comment type="caution">
    <text evidence="1">The sequence shown here is derived from an EMBL/GenBank/DDBJ whole genome shotgun (WGS) entry which is preliminary data.</text>
</comment>
<reference evidence="1 2" key="1">
    <citation type="submission" date="2019-04" db="EMBL/GenBank/DDBJ databases">
        <title>Streptomyces piniterrae sp. nov., a heliquinomycin-producing actinomycete isolated from rhizosphere soil of Pinus yunnanensis.</title>
        <authorList>
            <person name="Zhuang X."/>
            <person name="Zhao J."/>
        </authorList>
    </citation>
    <scope>NUCLEOTIDE SEQUENCE [LARGE SCALE GENOMIC DNA]</scope>
    <source>
        <strain evidence="2">jys28</strain>
    </source>
</reference>
<evidence type="ECO:0000313" key="1">
    <source>
        <dbReference type="EMBL" id="TJZ56791.1"/>
    </source>
</evidence>
<protein>
    <submittedName>
        <fullName evidence="1">Uncharacterized protein</fullName>
    </submittedName>
</protein>
<dbReference type="Proteomes" id="UP000308697">
    <property type="component" value="Unassembled WGS sequence"/>
</dbReference>
<dbReference type="EMBL" id="SUMB01000002">
    <property type="protein sequence ID" value="TJZ56791.1"/>
    <property type="molecule type" value="Genomic_DNA"/>
</dbReference>
<name>A0A4U0NQF0_9ACTN</name>
<evidence type="ECO:0000313" key="2">
    <source>
        <dbReference type="Proteomes" id="UP000308697"/>
    </source>
</evidence>
<sequence length="60" mass="6732">MARPSPADLPRPGPHHSADLMTIWAYEILPSPERNGTAIIKHRRPIPYGGSAWKTRLQFA</sequence>
<accession>A0A4U0NQF0</accession>
<gene>
    <name evidence="1" type="ORF">FCH28_04470</name>
</gene>
<organism evidence="1 2">
    <name type="scientific">Streptomyces piniterrae</name>
    <dbReference type="NCBI Taxonomy" id="2571125"/>
    <lineage>
        <taxon>Bacteria</taxon>
        <taxon>Bacillati</taxon>
        <taxon>Actinomycetota</taxon>
        <taxon>Actinomycetes</taxon>
        <taxon>Kitasatosporales</taxon>
        <taxon>Streptomycetaceae</taxon>
        <taxon>Streptomyces</taxon>
    </lineage>
</organism>